<evidence type="ECO:0000313" key="3">
    <source>
        <dbReference type="Proteomes" id="UP000051298"/>
    </source>
</evidence>
<protein>
    <submittedName>
        <fullName evidence="2">Uncharacterized protein</fullName>
    </submittedName>
</protein>
<accession>A0A0P1F3K5</accession>
<feature type="compositionally biased region" description="Acidic residues" evidence="1">
    <location>
        <begin position="49"/>
        <end position="60"/>
    </location>
</feature>
<organism evidence="2 3">
    <name type="scientific">Thalassobacter stenotrophicus</name>
    <dbReference type="NCBI Taxonomy" id="266809"/>
    <lineage>
        <taxon>Bacteria</taxon>
        <taxon>Pseudomonadati</taxon>
        <taxon>Pseudomonadota</taxon>
        <taxon>Alphaproteobacteria</taxon>
        <taxon>Rhodobacterales</taxon>
        <taxon>Roseobacteraceae</taxon>
        <taxon>Thalassobacter</taxon>
    </lineage>
</organism>
<reference evidence="2 3" key="1">
    <citation type="submission" date="2015-09" db="EMBL/GenBank/DDBJ databases">
        <authorList>
            <consortium name="Swine Surveillance"/>
        </authorList>
    </citation>
    <scope>NUCLEOTIDE SEQUENCE [LARGE SCALE GENOMIC DNA]</scope>
    <source>
        <strain evidence="2 3">CECT 5294</strain>
    </source>
</reference>
<sequence>MATLPRTAPDTPTAETIDLWSRQMIEMQKMLLQPALFQDRSEPAPKVEEADDDMWDNMPV</sequence>
<dbReference type="RefSeq" id="WP_058124672.1">
    <property type="nucleotide sequence ID" value="NZ_CYRX01000033.1"/>
</dbReference>
<evidence type="ECO:0000313" key="2">
    <source>
        <dbReference type="EMBL" id="CUH62176.1"/>
    </source>
</evidence>
<feature type="region of interest" description="Disordered" evidence="1">
    <location>
        <begin position="36"/>
        <end position="60"/>
    </location>
</feature>
<dbReference type="Proteomes" id="UP000051298">
    <property type="component" value="Unassembled WGS sequence"/>
</dbReference>
<feature type="compositionally biased region" description="Basic and acidic residues" evidence="1">
    <location>
        <begin position="39"/>
        <end position="48"/>
    </location>
</feature>
<proteinExistence type="predicted"/>
<name>A0A0P1F3K5_9RHOB</name>
<evidence type="ECO:0000256" key="1">
    <source>
        <dbReference type="SAM" id="MobiDB-lite"/>
    </source>
</evidence>
<dbReference type="AlphaFoldDB" id="A0A0P1F3K5"/>
<dbReference type="EMBL" id="CYRX01000033">
    <property type="protein sequence ID" value="CUH62176.1"/>
    <property type="molecule type" value="Genomic_DNA"/>
</dbReference>
<dbReference type="STRING" id="266809.PM03_02815"/>
<gene>
    <name evidence="2" type="ORF">THS5294_03490</name>
</gene>